<evidence type="ECO:0000256" key="1">
    <source>
        <dbReference type="SAM" id="Phobius"/>
    </source>
</evidence>
<dbReference type="InterPro" id="IPR055693">
    <property type="entry name" value="DUF7269"/>
</dbReference>
<dbReference type="Proteomes" id="UP000451471">
    <property type="component" value="Unassembled WGS sequence"/>
</dbReference>
<dbReference type="EMBL" id="WSZK01000030">
    <property type="protein sequence ID" value="MWG36073.1"/>
    <property type="molecule type" value="Genomic_DNA"/>
</dbReference>
<organism evidence="2 3">
    <name type="scientific">Halomarina oriensis</name>
    <dbReference type="NCBI Taxonomy" id="671145"/>
    <lineage>
        <taxon>Archaea</taxon>
        <taxon>Methanobacteriati</taxon>
        <taxon>Methanobacteriota</taxon>
        <taxon>Stenosarchaea group</taxon>
        <taxon>Halobacteria</taxon>
        <taxon>Halobacteriales</taxon>
        <taxon>Natronomonadaceae</taxon>
        <taxon>Halomarina</taxon>
    </lineage>
</organism>
<keyword evidence="1" id="KW-0812">Transmembrane</keyword>
<dbReference type="AlphaFoldDB" id="A0A6B0GTY5"/>
<evidence type="ECO:0000313" key="3">
    <source>
        <dbReference type="Proteomes" id="UP000451471"/>
    </source>
</evidence>
<protein>
    <submittedName>
        <fullName evidence="2">Uncharacterized protein</fullName>
    </submittedName>
</protein>
<reference evidence="2 3" key="1">
    <citation type="submission" date="2019-12" db="EMBL/GenBank/DDBJ databases">
        <title>Halocatena pleomorpha gen. nov. sp. nov., an extremely halophilic archaeon of family Halobacteriaceae isolated from saltpan soil.</title>
        <authorList>
            <person name="Pal Y."/>
            <person name="Verma A."/>
            <person name="Krishnamurthi S."/>
            <person name="Kumar P."/>
        </authorList>
    </citation>
    <scope>NUCLEOTIDE SEQUENCE [LARGE SCALE GENOMIC DNA]</scope>
    <source>
        <strain evidence="2 3">JCM 16495</strain>
    </source>
</reference>
<keyword evidence="3" id="KW-1185">Reference proteome</keyword>
<gene>
    <name evidence="2" type="ORF">GQS65_16520</name>
</gene>
<dbReference type="RefSeq" id="WP_158205733.1">
    <property type="nucleotide sequence ID" value="NZ_WSZK01000030.1"/>
</dbReference>
<evidence type="ECO:0000313" key="2">
    <source>
        <dbReference type="EMBL" id="MWG36073.1"/>
    </source>
</evidence>
<comment type="caution">
    <text evidence="2">The sequence shown here is derived from an EMBL/GenBank/DDBJ whole genome shotgun (WGS) entry which is preliminary data.</text>
</comment>
<proteinExistence type="predicted"/>
<dbReference type="Pfam" id="PF23933">
    <property type="entry name" value="DUF7269"/>
    <property type="match status" value="1"/>
</dbReference>
<keyword evidence="1" id="KW-1133">Transmembrane helix</keyword>
<name>A0A6B0GTY5_9EURY</name>
<feature type="transmembrane region" description="Helical" evidence="1">
    <location>
        <begin position="34"/>
        <end position="57"/>
    </location>
</feature>
<accession>A0A6B0GTY5</accession>
<keyword evidence="1" id="KW-0472">Membrane</keyword>
<sequence>MSGFRTSLVAVAGATLLVAAVVLALDVVGWSLGAGASMLVVLSVVLAVTTAAMVGGIHWGEGVQQSAVESPESTVGTPRPGVELRALDGGRLPVGARRRAAIRDRLRRVAVRTLVAERGVSEAAAAERLTNGTWTTDHTAAALFTPTDGPLDRLRASVRFRRRARHAAVAIRRLAREAGEQ</sequence>